<gene>
    <name evidence="2" type="ORF">K505DRAFT_90839</name>
</gene>
<name>A0A6A6X0I2_9PLEO</name>
<evidence type="ECO:0000256" key="1">
    <source>
        <dbReference type="SAM" id="MobiDB-lite"/>
    </source>
</evidence>
<evidence type="ECO:0000313" key="3">
    <source>
        <dbReference type="Proteomes" id="UP000799757"/>
    </source>
</evidence>
<reference evidence="2" key="1">
    <citation type="journal article" date="2020" name="Stud. Mycol.">
        <title>101 Dothideomycetes genomes: a test case for predicting lifestyles and emergence of pathogens.</title>
        <authorList>
            <person name="Haridas S."/>
            <person name="Albert R."/>
            <person name="Binder M."/>
            <person name="Bloem J."/>
            <person name="Labutti K."/>
            <person name="Salamov A."/>
            <person name="Andreopoulos B."/>
            <person name="Baker S."/>
            <person name="Barry K."/>
            <person name="Bills G."/>
            <person name="Bluhm B."/>
            <person name="Cannon C."/>
            <person name="Castanera R."/>
            <person name="Culley D."/>
            <person name="Daum C."/>
            <person name="Ezra D."/>
            <person name="Gonzalez J."/>
            <person name="Henrissat B."/>
            <person name="Kuo A."/>
            <person name="Liang C."/>
            <person name="Lipzen A."/>
            <person name="Lutzoni F."/>
            <person name="Magnuson J."/>
            <person name="Mondo S."/>
            <person name="Nolan M."/>
            <person name="Ohm R."/>
            <person name="Pangilinan J."/>
            <person name="Park H.-J."/>
            <person name="Ramirez L."/>
            <person name="Alfaro M."/>
            <person name="Sun H."/>
            <person name="Tritt A."/>
            <person name="Yoshinaga Y."/>
            <person name="Zwiers L.-H."/>
            <person name="Turgeon B."/>
            <person name="Goodwin S."/>
            <person name="Spatafora J."/>
            <person name="Crous P."/>
            <person name="Grigoriev I."/>
        </authorList>
    </citation>
    <scope>NUCLEOTIDE SEQUENCE</scope>
    <source>
        <strain evidence="2">CBS 109.77</strain>
    </source>
</reference>
<sequence length="201" mass="22055">MDRKKRRNRGLSLRDGVSEDPPRPGHGLYTREPQTRTCTHGGPAGGPAPIMAIGELYETGIGLVNRQIELPDARTRCVKLQVGGLTRRSRRWALVRKHMAAGQMRSPEWSKAQRGRAGVRPRTQDRHSGNGSACLRIFPAIPVRLYSKNTRPWDEGGGGWAARAWPRALIGRRGLQNKIWGVEGALGRQGRDAASAAVCAV</sequence>
<evidence type="ECO:0000313" key="2">
    <source>
        <dbReference type="EMBL" id="KAF2789653.1"/>
    </source>
</evidence>
<accession>A0A6A6X0I2</accession>
<dbReference type="Proteomes" id="UP000799757">
    <property type="component" value="Unassembled WGS sequence"/>
</dbReference>
<organism evidence="2 3">
    <name type="scientific">Melanomma pulvis-pyrius CBS 109.77</name>
    <dbReference type="NCBI Taxonomy" id="1314802"/>
    <lineage>
        <taxon>Eukaryota</taxon>
        <taxon>Fungi</taxon>
        <taxon>Dikarya</taxon>
        <taxon>Ascomycota</taxon>
        <taxon>Pezizomycotina</taxon>
        <taxon>Dothideomycetes</taxon>
        <taxon>Pleosporomycetidae</taxon>
        <taxon>Pleosporales</taxon>
        <taxon>Melanommataceae</taxon>
        <taxon>Melanomma</taxon>
    </lineage>
</organism>
<proteinExistence type="predicted"/>
<feature type="region of interest" description="Disordered" evidence="1">
    <location>
        <begin position="1"/>
        <end position="42"/>
    </location>
</feature>
<protein>
    <submittedName>
        <fullName evidence="2">Uncharacterized protein</fullName>
    </submittedName>
</protein>
<dbReference type="EMBL" id="MU002122">
    <property type="protein sequence ID" value="KAF2789653.1"/>
    <property type="molecule type" value="Genomic_DNA"/>
</dbReference>
<feature type="region of interest" description="Disordered" evidence="1">
    <location>
        <begin position="103"/>
        <end position="129"/>
    </location>
</feature>
<keyword evidence="3" id="KW-1185">Reference proteome</keyword>
<dbReference type="AlphaFoldDB" id="A0A6A6X0I2"/>